<comment type="cofactor">
    <cofactor evidence="3">
        <name>pyridoxal 5'-phosphate</name>
        <dbReference type="ChEBI" id="CHEBI:597326"/>
    </cofactor>
</comment>
<feature type="modified residue" description="N6-(pyridoxal phosphate)lysine" evidence="2 3">
    <location>
        <position position="54"/>
    </location>
</feature>
<dbReference type="EMBL" id="VFSU01000021">
    <property type="protein sequence ID" value="TPE61827.1"/>
    <property type="molecule type" value="Genomic_DNA"/>
</dbReference>
<dbReference type="HAMAP" id="MF_02087">
    <property type="entry name" value="PLP_homeostasis"/>
    <property type="match status" value="1"/>
</dbReference>
<comment type="caution">
    <text evidence="6">The sequence shown here is derived from an EMBL/GenBank/DDBJ whole genome shotgun (WGS) entry which is preliminary data.</text>
</comment>
<dbReference type="Proteomes" id="UP000319897">
    <property type="component" value="Unassembled WGS sequence"/>
</dbReference>
<reference evidence="6 7" key="1">
    <citation type="submission" date="2019-06" db="EMBL/GenBank/DDBJ databases">
        <authorList>
            <person name="Lee I."/>
            <person name="Jang G.I."/>
            <person name="Hwang C.Y."/>
        </authorList>
    </citation>
    <scope>NUCLEOTIDE SEQUENCE [LARGE SCALE GENOMIC DNA]</scope>
    <source>
        <strain evidence="6 7">PAMC 28131</strain>
    </source>
</reference>
<accession>A0A501XNU9</accession>
<dbReference type="GO" id="GO:0030170">
    <property type="term" value="F:pyridoxal phosphate binding"/>
    <property type="evidence" value="ECO:0007669"/>
    <property type="project" value="UniProtKB-UniRule"/>
</dbReference>
<proteinExistence type="inferred from homology"/>
<dbReference type="Pfam" id="PF01168">
    <property type="entry name" value="Ala_racemase_N"/>
    <property type="match status" value="1"/>
</dbReference>
<dbReference type="FunFam" id="3.20.20.10:FF:000018">
    <property type="entry name" value="Pyridoxal phosphate homeostasis protein"/>
    <property type="match status" value="1"/>
</dbReference>
<organism evidence="6 7">
    <name type="scientific">Sandaracinobacter neustonicus</name>
    <dbReference type="NCBI Taxonomy" id="1715348"/>
    <lineage>
        <taxon>Bacteria</taxon>
        <taxon>Pseudomonadati</taxon>
        <taxon>Pseudomonadota</taxon>
        <taxon>Alphaproteobacteria</taxon>
        <taxon>Sphingomonadales</taxon>
        <taxon>Sphingosinicellaceae</taxon>
        <taxon>Sandaracinobacter</taxon>
    </lineage>
</organism>
<dbReference type="Gene3D" id="3.20.20.10">
    <property type="entry name" value="Alanine racemase"/>
    <property type="match status" value="1"/>
</dbReference>
<dbReference type="SUPFAM" id="SSF51419">
    <property type="entry name" value="PLP-binding barrel"/>
    <property type="match status" value="1"/>
</dbReference>
<evidence type="ECO:0000313" key="6">
    <source>
        <dbReference type="EMBL" id="TPE61827.1"/>
    </source>
</evidence>
<dbReference type="InterPro" id="IPR029066">
    <property type="entry name" value="PLP-binding_barrel"/>
</dbReference>
<dbReference type="OrthoDB" id="9804072at2"/>
<comment type="similarity">
    <text evidence="2 4">Belongs to the pyridoxal phosphate-binding protein YggS/PROSC family.</text>
</comment>
<evidence type="ECO:0000259" key="5">
    <source>
        <dbReference type="Pfam" id="PF01168"/>
    </source>
</evidence>
<comment type="function">
    <text evidence="2">Pyridoxal 5'-phosphate (PLP)-binding protein, which is involved in PLP homeostasis.</text>
</comment>
<gene>
    <name evidence="6" type="ORF">FJQ54_08005</name>
</gene>
<dbReference type="PANTHER" id="PTHR10146:SF14">
    <property type="entry name" value="PYRIDOXAL PHOSPHATE HOMEOSTASIS PROTEIN"/>
    <property type="match status" value="1"/>
</dbReference>
<keyword evidence="1 2" id="KW-0663">Pyridoxal phosphate</keyword>
<feature type="domain" description="Alanine racemase N-terminal" evidence="5">
    <location>
        <begin position="44"/>
        <end position="236"/>
    </location>
</feature>
<evidence type="ECO:0000313" key="7">
    <source>
        <dbReference type="Proteomes" id="UP000319897"/>
    </source>
</evidence>
<name>A0A501XNU9_9SPHN</name>
<evidence type="ECO:0000256" key="2">
    <source>
        <dbReference type="HAMAP-Rule" id="MF_02087"/>
    </source>
</evidence>
<dbReference type="AlphaFoldDB" id="A0A501XNU9"/>
<dbReference type="NCBIfam" id="TIGR00044">
    <property type="entry name" value="YggS family pyridoxal phosphate-dependent enzyme"/>
    <property type="match status" value="1"/>
</dbReference>
<evidence type="ECO:0000256" key="1">
    <source>
        <dbReference type="ARBA" id="ARBA00022898"/>
    </source>
</evidence>
<keyword evidence="7" id="KW-1185">Reference proteome</keyword>
<protein>
    <recommendedName>
        <fullName evidence="2">Pyridoxal phosphate homeostasis protein</fullName>
        <shortName evidence="2">PLP homeostasis protein</shortName>
    </recommendedName>
</protein>
<sequence>MGRAYRNAMKKAIAASAPQPEGSAAERLREIQAVAAAEARAGGHPAPKLVAISKTFEADAIRPLIHAGQRLFGENRVQEAAAKWPELIAEWPDIELHLVGQLQSNKAADAVRLFGAIHSVDRSSLVQALARAIDSEGRVPQLFVQVNIGDELQKGGVAISGLPALLAECADSGLRIGGLMAVPPAERDPAPYFALLAKLAARHGLAGLSMGMSHDYDIAVRLGATHIRVGSALFGGRF</sequence>
<evidence type="ECO:0000256" key="4">
    <source>
        <dbReference type="RuleBase" id="RU004514"/>
    </source>
</evidence>
<dbReference type="PANTHER" id="PTHR10146">
    <property type="entry name" value="PROLINE SYNTHETASE CO-TRANSCRIBED BACTERIAL HOMOLOG PROTEIN"/>
    <property type="match status" value="1"/>
</dbReference>
<dbReference type="CDD" id="cd00635">
    <property type="entry name" value="PLPDE_III_YBL036c_like"/>
    <property type="match status" value="1"/>
</dbReference>
<evidence type="ECO:0000256" key="3">
    <source>
        <dbReference type="PIRSR" id="PIRSR004848-1"/>
    </source>
</evidence>
<dbReference type="InterPro" id="IPR001608">
    <property type="entry name" value="Ala_racemase_N"/>
</dbReference>
<dbReference type="InterPro" id="IPR011078">
    <property type="entry name" value="PyrdxlP_homeostasis"/>
</dbReference>
<dbReference type="PIRSF" id="PIRSF004848">
    <property type="entry name" value="YBL036c_PLPDEIII"/>
    <property type="match status" value="1"/>
</dbReference>